<evidence type="ECO:0000313" key="1">
    <source>
        <dbReference type="EMBL" id="KAK0656404.1"/>
    </source>
</evidence>
<protein>
    <submittedName>
        <fullName evidence="1">Uncharacterized protein</fullName>
    </submittedName>
</protein>
<dbReference type="EMBL" id="JAULSV010000001">
    <property type="protein sequence ID" value="KAK0656404.1"/>
    <property type="molecule type" value="Genomic_DNA"/>
</dbReference>
<dbReference type="AlphaFoldDB" id="A0AA40D130"/>
<name>A0AA40D130_9PEZI</name>
<reference evidence="1" key="1">
    <citation type="submission" date="2023-06" db="EMBL/GenBank/DDBJ databases">
        <title>Genome-scale phylogeny and comparative genomics of the fungal order Sordariales.</title>
        <authorList>
            <consortium name="Lawrence Berkeley National Laboratory"/>
            <person name="Hensen N."/>
            <person name="Bonometti L."/>
            <person name="Westerberg I."/>
            <person name="Brannstrom I.O."/>
            <person name="Guillou S."/>
            <person name="Cros-Aarteil S."/>
            <person name="Calhoun S."/>
            <person name="Haridas S."/>
            <person name="Kuo A."/>
            <person name="Mondo S."/>
            <person name="Pangilinan J."/>
            <person name="Riley R."/>
            <person name="Labutti K."/>
            <person name="Andreopoulos B."/>
            <person name="Lipzen A."/>
            <person name="Chen C."/>
            <person name="Yanf M."/>
            <person name="Daum C."/>
            <person name="Ng V."/>
            <person name="Clum A."/>
            <person name="Steindorff A."/>
            <person name="Ohm R."/>
            <person name="Martin F."/>
            <person name="Silar P."/>
            <person name="Natvig D."/>
            <person name="Lalanne C."/>
            <person name="Gautier V."/>
            <person name="Ament-Velasquez S.L."/>
            <person name="Kruys A."/>
            <person name="Hutchinson M.I."/>
            <person name="Powell A.J."/>
            <person name="Barry K."/>
            <person name="Miller A.N."/>
            <person name="Grigoriev I.V."/>
            <person name="Debuchy R."/>
            <person name="Gladieux P."/>
            <person name="Thoren M.H."/>
            <person name="Johannesson H."/>
        </authorList>
    </citation>
    <scope>NUCLEOTIDE SEQUENCE</scope>
    <source>
        <strain evidence="1">SMH2532-1</strain>
    </source>
</reference>
<proteinExistence type="predicted"/>
<evidence type="ECO:0000313" key="2">
    <source>
        <dbReference type="Proteomes" id="UP001174936"/>
    </source>
</evidence>
<dbReference type="Proteomes" id="UP001174936">
    <property type="component" value="Unassembled WGS sequence"/>
</dbReference>
<keyword evidence="2" id="KW-1185">Reference proteome</keyword>
<sequence length="94" mass="11118">MHLSLPSLNWRDSRLCLFTHCSALVLDYLSWSWADDTGNTFWSIGWERSLVTNRRLFCFRVDHVSEAFWNLPGRDTWGVLDWQGLGREEKRVIS</sequence>
<accession>A0AA40D130</accession>
<comment type="caution">
    <text evidence="1">The sequence shown here is derived from an EMBL/GenBank/DDBJ whole genome shotgun (WGS) entry which is preliminary data.</text>
</comment>
<gene>
    <name evidence="1" type="ORF">B0T16DRAFT_36194</name>
</gene>
<organism evidence="1 2">
    <name type="scientific">Cercophora newfieldiana</name>
    <dbReference type="NCBI Taxonomy" id="92897"/>
    <lineage>
        <taxon>Eukaryota</taxon>
        <taxon>Fungi</taxon>
        <taxon>Dikarya</taxon>
        <taxon>Ascomycota</taxon>
        <taxon>Pezizomycotina</taxon>
        <taxon>Sordariomycetes</taxon>
        <taxon>Sordariomycetidae</taxon>
        <taxon>Sordariales</taxon>
        <taxon>Lasiosphaeriaceae</taxon>
        <taxon>Cercophora</taxon>
    </lineage>
</organism>